<protein>
    <submittedName>
        <fullName evidence="2">GSCFA domain-containing protein</fullName>
    </submittedName>
</protein>
<feature type="domain" description="GSCFA" evidence="1">
    <location>
        <begin position="21"/>
        <end position="254"/>
    </location>
</feature>
<accession>A0A9D2L319</accession>
<proteinExistence type="predicted"/>
<dbReference type="Pfam" id="PF08885">
    <property type="entry name" value="GSCFA"/>
    <property type="match status" value="1"/>
</dbReference>
<evidence type="ECO:0000313" key="3">
    <source>
        <dbReference type="Proteomes" id="UP000824259"/>
    </source>
</evidence>
<dbReference type="EMBL" id="DWYR01000007">
    <property type="protein sequence ID" value="HJA98317.1"/>
    <property type="molecule type" value="Genomic_DNA"/>
</dbReference>
<dbReference type="Gene3D" id="3.40.50.1110">
    <property type="entry name" value="SGNH hydrolase"/>
    <property type="match status" value="1"/>
</dbReference>
<dbReference type="GO" id="GO:0016788">
    <property type="term" value="F:hydrolase activity, acting on ester bonds"/>
    <property type="evidence" value="ECO:0007669"/>
    <property type="project" value="UniProtKB-ARBA"/>
</dbReference>
<dbReference type="InterPro" id="IPR036514">
    <property type="entry name" value="SGNH_hydro_sf"/>
</dbReference>
<comment type="caution">
    <text evidence="2">The sequence shown here is derived from an EMBL/GenBank/DDBJ whole genome shotgun (WGS) entry which is preliminary data.</text>
</comment>
<dbReference type="SUPFAM" id="SSF52266">
    <property type="entry name" value="SGNH hydrolase"/>
    <property type="match status" value="1"/>
</dbReference>
<dbReference type="AlphaFoldDB" id="A0A9D2L319"/>
<gene>
    <name evidence="2" type="ORF">H9779_01785</name>
</gene>
<dbReference type="InterPro" id="IPR014982">
    <property type="entry name" value="GSCFA"/>
</dbReference>
<reference evidence="2" key="2">
    <citation type="submission" date="2021-04" db="EMBL/GenBank/DDBJ databases">
        <authorList>
            <person name="Gilroy R."/>
        </authorList>
    </citation>
    <scope>NUCLEOTIDE SEQUENCE</scope>
    <source>
        <strain evidence="2">CHK169-11906</strain>
    </source>
</reference>
<reference evidence="2" key="1">
    <citation type="journal article" date="2021" name="PeerJ">
        <title>Extensive microbial diversity within the chicken gut microbiome revealed by metagenomics and culture.</title>
        <authorList>
            <person name="Gilroy R."/>
            <person name="Ravi A."/>
            <person name="Getino M."/>
            <person name="Pursley I."/>
            <person name="Horton D.L."/>
            <person name="Alikhan N.F."/>
            <person name="Baker D."/>
            <person name="Gharbi K."/>
            <person name="Hall N."/>
            <person name="Watson M."/>
            <person name="Adriaenssens E.M."/>
            <person name="Foster-Nyarko E."/>
            <person name="Jarju S."/>
            <person name="Secka A."/>
            <person name="Antonio M."/>
            <person name="Oren A."/>
            <person name="Chaudhuri R.R."/>
            <person name="La Ragione R."/>
            <person name="Hildebrand F."/>
            <person name="Pallen M.J."/>
        </authorList>
    </citation>
    <scope>NUCLEOTIDE SEQUENCE</scope>
    <source>
        <strain evidence="2">CHK169-11906</strain>
    </source>
</reference>
<evidence type="ECO:0000259" key="1">
    <source>
        <dbReference type="Pfam" id="PF08885"/>
    </source>
</evidence>
<organism evidence="2 3">
    <name type="scientific">Candidatus Alistipes avicola</name>
    <dbReference type="NCBI Taxonomy" id="2838432"/>
    <lineage>
        <taxon>Bacteria</taxon>
        <taxon>Pseudomonadati</taxon>
        <taxon>Bacteroidota</taxon>
        <taxon>Bacteroidia</taxon>
        <taxon>Bacteroidales</taxon>
        <taxon>Rikenellaceae</taxon>
        <taxon>Alistipes</taxon>
    </lineage>
</organism>
<name>A0A9D2L319_9BACT</name>
<evidence type="ECO:0000313" key="2">
    <source>
        <dbReference type="EMBL" id="HJA98317.1"/>
    </source>
</evidence>
<sequence>MKFHTEIQISPFEKKIGYENRILAMGSCFAEHIAGKLAGAKFRITSNPTGILFNPLSIASAIDSYAERRTLSSEELLMQRGLWFHYDFHGSFADISPEMALARMNLGLQTGANALRESDRVLLTFGTAWVYELKETGCVVANCHKQPAELFLRRRLSVAEIAEHFDTLLDGVLRDKQVLFTVSPVRHLGDGLQENSLSKATLRLAIEELCQRHGNAAYFPAYEVLMDDLRDYRFYADDLVHPSSQAIEYTWELFSKALLSDRARQLLPAVTAVTSAARHRPLHPESEEFQTFCRQQLETIGRLHEVDFTAEKRLFEQYLE</sequence>
<dbReference type="Proteomes" id="UP000824259">
    <property type="component" value="Unassembled WGS sequence"/>
</dbReference>